<keyword evidence="4" id="KW-1185">Reference proteome</keyword>
<dbReference type="InterPro" id="IPR057684">
    <property type="entry name" value="DUF7924"/>
</dbReference>
<proteinExistence type="predicted"/>
<feature type="compositionally biased region" description="Polar residues" evidence="1">
    <location>
        <begin position="536"/>
        <end position="552"/>
    </location>
</feature>
<feature type="domain" description="DUF7924" evidence="2">
    <location>
        <begin position="277"/>
        <end position="507"/>
    </location>
</feature>
<dbReference type="PANTHER" id="PTHR42470">
    <property type="entry name" value="VAST DOMAIN-CONTAINING PROTEIN"/>
    <property type="match status" value="1"/>
</dbReference>
<accession>A0A1W5CV93</accession>
<evidence type="ECO:0000256" key="1">
    <source>
        <dbReference type="SAM" id="MobiDB-lite"/>
    </source>
</evidence>
<feature type="compositionally biased region" description="Polar residues" evidence="1">
    <location>
        <begin position="89"/>
        <end position="98"/>
    </location>
</feature>
<feature type="region of interest" description="Disordered" evidence="1">
    <location>
        <begin position="187"/>
        <end position="211"/>
    </location>
</feature>
<evidence type="ECO:0000259" key="2">
    <source>
        <dbReference type="Pfam" id="PF25545"/>
    </source>
</evidence>
<name>A0A1W5CV93_9LECA</name>
<dbReference type="Proteomes" id="UP000192927">
    <property type="component" value="Unassembled WGS sequence"/>
</dbReference>
<dbReference type="AlphaFoldDB" id="A0A1W5CV93"/>
<feature type="region of interest" description="Disordered" evidence="1">
    <location>
        <begin position="1"/>
        <end position="156"/>
    </location>
</feature>
<evidence type="ECO:0000313" key="4">
    <source>
        <dbReference type="Proteomes" id="UP000192927"/>
    </source>
</evidence>
<feature type="region of interest" description="Disordered" evidence="1">
    <location>
        <begin position="527"/>
        <end position="588"/>
    </location>
</feature>
<feature type="compositionally biased region" description="Polar residues" evidence="1">
    <location>
        <begin position="112"/>
        <end position="123"/>
    </location>
</feature>
<dbReference type="EMBL" id="FWEW01000392">
    <property type="protein sequence ID" value="SLM34700.1"/>
    <property type="molecule type" value="Genomic_DNA"/>
</dbReference>
<reference evidence="4" key="1">
    <citation type="submission" date="2017-03" db="EMBL/GenBank/DDBJ databases">
        <authorList>
            <person name="Sharma R."/>
            <person name="Thines M."/>
        </authorList>
    </citation>
    <scope>NUCLEOTIDE SEQUENCE [LARGE SCALE GENOMIC DNA]</scope>
</reference>
<dbReference type="PANTHER" id="PTHR42470:SF2">
    <property type="match status" value="1"/>
</dbReference>
<dbReference type="Pfam" id="PF25545">
    <property type="entry name" value="DUF7924"/>
    <property type="match status" value="1"/>
</dbReference>
<sequence>MAVHNAKLGTSRTQGYLRSEQDKQLEPVKPNRKRRRLLESVETRGPLRKSARLRERHVNQKAEYTSRPVRSSSRALTRRRSEKQEQPGPKSTSCQTQKHLARSRSIKDIGQIETQPKSTSAEAQKNPKRNRSIGDRDTFIRDAKLPKRDDAGDLTPRRKFRKSKFIESWLSKSSWARRDLTDNESLLQTPLDDMPRNTGEVPLSRDDTPSSIPFELPFKRPEKAASVHDSDFRDSLRHRNIYINRENPPVELMRRAKRIITRPRTSPEMDDATAQELRDTARKFEAKSEEDIKQELIPKIIPDIFSVSDSRLTRIANQVWYDAVPIPLHPSVLKTPLPLPKPKPDVAFGYSESAFTRGQDGTIDILTNQSERSYAKPNKKLRLPFFDVEFKSQANGGSHFIAANQAANAGSIALQGNLELIRRGFSIDNLDYNEPQFFSLSMDHKFAQINVHWLGIDADDGQFSFHVEDLSAYRLNELDDLRAFQRAVKNILDYGVDERLQTLCEALNAYRQKVTVEREMTIFEGHQALEVPMKTGETQPRQRSTRTQPLSNRRQEKERQLTHQGPRSIVEGDGPEKPQEQLQSGRPG</sequence>
<feature type="compositionally biased region" description="Basic and acidic residues" evidence="1">
    <location>
        <begin position="132"/>
        <end position="151"/>
    </location>
</feature>
<protein>
    <recommendedName>
        <fullName evidence="2">DUF7924 domain-containing protein</fullName>
    </recommendedName>
</protein>
<organism evidence="3 4">
    <name type="scientific">Lasallia pustulata</name>
    <dbReference type="NCBI Taxonomy" id="136370"/>
    <lineage>
        <taxon>Eukaryota</taxon>
        <taxon>Fungi</taxon>
        <taxon>Dikarya</taxon>
        <taxon>Ascomycota</taxon>
        <taxon>Pezizomycotina</taxon>
        <taxon>Lecanoromycetes</taxon>
        <taxon>OSLEUM clade</taxon>
        <taxon>Umbilicariomycetidae</taxon>
        <taxon>Umbilicariales</taxon>
        <taxon>Umbilicariaceae</taxon>
        <taxon>Lasallia</taxon>
    </lineage>
</organism>
<evidence type="ECO:0000313" key="3">
    <source>
        <dbReference type="EMBL" id="SLM34700.1"/>
    </source>
</evidence>